<dbReference type="Gene3D" id="3.60.40.10">
    <property type="entry name" value="PPM-type phosphatase domain"/>
    <property type="match status" value="1"/>
</dbReference>
<evidence type="ECO:0000259" key="2">
    <source>
        <dbReference type="SMART" id="SM00331"/>
    </source>
</evidence>
<dbReference type="RefSeq" id="WP_174814162.1">
    <property type="nucleotide sequence ID" value="NZ_LQPD01000008.1"/>
</dbReference>
<dbReference type="SMART" id="SM00331">
    <property type="entry name" value="PP2C_SIG"/>
    <property type="match status" value="1"/>
</dbReference>
<dbReference type="PANTHER" id="PTHR43156">
    <property type="entry name" value="STAGE II SPORULATION PROTEIN E-RELATED"/>
    <property type="match status" value="1"/>
</dbReference>
<proteinExistence type="predicted"/>
<dbReference type="InterPro" id="IPR036457">
    <property type="entry name" value="PPM-type-like_dom_sf"/>
</dbReference>
<dbReference type="Pfam" id="PF07228">
    <property type="entry name" value="SpoIIE"/>
    <property type="match status" value="1"/>
</dbReference>
<protein>
    <submittedName>
        <fullName evidence="3">SpoIIE family protein phosphatase</fullName>
    </submittedName>
</protein>
<accession>A0AAX1JJ88</accession>
<dbReference type="InterPro" id="IPR052016">
    <property type="entry name" value="Bact_Sigma-Reg"/>
</dbReference>
<dbReference type="Pfam" id="PF01590">
    <property type="entry name" value="GAF"/>
    <property type="match status" value="1"/>
</dbReference>
<evidence type="ECO:0000313" key="4">
    <source>
        <dbReference type="Proteomes" id="UP000663583"/>
    </source>
</evidence>
<dbReference type="GO" id="GO:0016791">
    <property type="term" value="F:phosphatase activity"/>
    <property type="evidence" value="ECO:0007669"/>
    <property type="project" value="TreeGrafter"/>
</dbReference>
<dbReference type="AlphaFoldDB" id="A0AAX1JJ88"/>
<dbReference type="SUPFAM" id="SSF55781">
    <property type="entry name" value="GAF domain-like"/>
    <property type="match status" value="1"/>
</dbReference>
<dbReference type="InterPro" id="IPR029016">
    <property type="entry name" value="GAF-like_dom_sf"/>
</dbReference>
<dbReference type="InterPro" id="IPR001932">
    <property type="entry name" value="PPM-type_phosphatase-like_dom"/>
</dbReference>
<dbReference type="Proteomes" id="UP000663583">
    <property type="component" value="Chromosome"/>
</dbReference>
<evidence type="ECO:0000256" key="1">
    <source>
        <dbReference type="ARBA" id="ARBA00022801"/>
    </source>
</evidence>
<sequence length="455" mass="49458">MNSGDRNFTGDDEAARLRAVERYQVLDAPPNRVFGRIAGLAAHVFDAPIAVVSVVGHDRIWFMGVHGLESLRQIPRDEGLCGSAVVSDTPYVVSDTLTDSRTAHNRFVEERGIRFYASAPIVSFEGHRLGVVAVMDTKVATASEKQLSILQDLAAIVMEQLELRLSSLDAVRVERRLRGAAEYARDDARRGRDAARQARDDARLDRDIAERERDLIEQYATVLQRTLLPPALPDIPGLALACLYHPASARQVGGDFYDVFALDDQRWAFFIGDVEGHGAEAAVVTSLIRYTLRSAALHISDPTEGLAQLNTVLLKEMNPRRFCTVLFGTLRSSGDGGGFEITMATGGHPPALRLDAGSGTAEKIRSSGGMLVGATPSATFDACRLHLQPGQTLLFYTDGLIEARHSRFPFGEEDLAAFARQRAAMGARGLVDDLAALIPKLEPDDDVAVLAITAR</sequence>
<evidence type="ECO:0000313" key="3">
    <source>
        <dbReference type="EMBL" id="QPI40448.1"/>
    </source>
</evidence>
<name>A0AAX1JJ88_9MYCO</name>
<gene>
    <name evidence="3" type="ORF">I2456_00920</name>
</gene>
<dbReference type="KEGG" id="mku:I2456_00920"/>
<dbReference type="SUPFAM" id="SSF81606">
    <property type="entry name" value="PP2C-like"/>
    <property type="match status" value="1"/>
</dbReference>
<organism evidence="3 4">
    <name type="scientific">Mycobacterium kubicae</name>
    <dbReference type="NCBI Taxonomy" id="120959"/>
    <lineage>
        <taxon>Bacteria</taxon>
        <taxon>Bacillati</taxon>
        <taxon>Actinomycetota</taxon>
        <taxon>Actinomycetes</taxon>
        <taxon>Mycobacteriales</taxon>
        <taxon>Mycobacteriaceae</taxon>
        <taxon>Mycobacterium</taxon>
        <taxon>Mycobacterium simiae complex</taxon>
    </lineage>
</organism>
<dbReference type="PANTHER" id="PTHR43156:SF2">
    <property type="entry name" value="STAGE II SPORULATION PROTEIN E"/>
    <property type="match status" value="1"/>
</dbReference>
<keyword evidence="1" id="KW-0378">Hydrolase</keyword>
<dbReference type="EMBL" id="CP065047">
    <property type="protein sequence ID" value="QPI40448.1"/>
    <property type="molecule type" value="Genomic_DNA"/>
</dbReference>
<dbReference type="InterPro" id="IPR003018">
    <property type="entry name" value="GAF"/>
</dbReference>
<dbReference type="Gene3D" id="3.30.450.40">
    <property type="match status" value="1"/>
</dbReference>
<feature type="domain" description="PPM-type phosphatase" evidence="2">
    <location>
        <begin position="238"/>
        <end position="454"/>
    </location>
</feature>
<reference evidence="3" key="1">
    <citation type="submission" date="2020-11" db="EMBL/GenBank/DDBJ databases">
        <title>Intraspecies plasmid and genomic variation of Mycobacterium kubicae revealed by the complete genome sequences of two clinical isolates.</title>
        <authorList>
            <person name="Hendrix J.R."/>
            <person name="Epperson L.E."/>
            <person name="Honda J.R."/>
            <person name="Strong M."/>
        </authorList>
    </citation>
    <scope>NUCLEOTIDE SEQUENCE</scope>
    <source>
        <strain evidence="3">JCM 13573</strain>
    </source>
</reference>